<evidence type="ECO:0000256" key="1">
    <source>
        <dbReference type="ARBA" id="ARBA00004980"/>
    </source>
</evidence>
<evidence type="ECO:0000256" key="5">
    <source>
        <dbReference type="ARBA" id="ARBA00022723"/>
    </source>
</evidence>
<proteinExistence type="inferred from homology"/>
<dbReference type="EC" id="2.2.1.7" evidence="10"/>
<dbReference type="CDD" id="cd02007">
    <property type="entry name" value="TPP_DXS"/>
    <property type="match status" value="1"/>
</dbReference>
<feature type="binding site" evidence="10">
    <location>
        <begin position="147"/>
        <end position="148"/>
    </location>
    <ligand>
        <name>thiamine diphosphate</name>
        <dbReference type="ChEBI" id="CHEBI:58937"/>
    </ligand>
</feature>
<feature type="domain" description="Transketolase-like pyrimidine-binding" evidence="11">
    <location>
        <begin position="314"/>
        <end position="477"/>
    </location>
</feature>
<dbReference type="SUPFAM" id="SSF52518">
    <property type="entry name" value="Thiamin diphosphate-binding fold (THDP-binding)"/>
    <property type="match status" value="2"/>
</dbReference>
<dbReference type="Pfam" id="PF02779">
    <property type="entry name" value="Transket_pyr"/>
    <property type="match status" value="1"/>
</dbReference>
<feature type="binding site" evidence="10">
    <location>
        <position position="285"/>
    </location>
    <ligand>
        <name>thiamine diphosphate</name>
        <dbReference type="ChEBI" id="CHEBI:58937"/>
    </ligand>
</feature>
<feature type="binding site" evidence="10">
    <location>
        <position position="365"/>
    </location>
    <ligand>
        <name>thiamine diphosphate</name>
        <dbReference type="ChEBI" id="CHEBI:58937"/>
    </ligand>
</feature>
<comment type="cofactor">
    <cofactor evidence="10">
        <name>thiamine diphosphate</name>
        <dbReference type="ChEBI" id="CHEBI:58937"/>
    </cofactor>
    <text evidence="10">Binds 1 thiamine pyrophosphate per subunit.</text>
</comment>
<organism evidence="12 13">
    <name type="scientific">Youngiibacter multivorans</name>
    <dbReference type="NCBI Taxonomy" id="937251"/>
    <lineage>
        <taxon>Bacteria</taxon>
        <taxon>Bacillati</taxon>
        <taxon>Bacillota</taxon>
        <taxon>Clostridia</taxon>
        <taxon>Eubacteriales</taxon>
        <taxon>Clostridiaceae</taxon>
        <taxon>Youngiibacter</taxon>
    </lineage>
</organism>
<feature type="binding site" evidence="10">
    <location>
        <position position="175"/>
    </location>
    <ligand>
        <name>Mg(2+)</name>
        <dbReference type="ChEBI" id="CHEBI:18420"/>
    </ligand>
</feature>
<keyword evidence="5 10" id="KW-0479">Metal-binding</keyword>
<dbReference type="InterPro" id="IPR005475">
    <property type="entry name" value="Transketolase-like_Pyr-bd"/>
</dbReference>
<comment type="similarity">
    <text evidence="2 10">Belongs to the transketolase family. DXPS subfamily.</text>
</comment>
<name>A0ABS4G8B2_9CLOT</name>
<feature type="binding site" evidence="10">
    <location>
        <begin position="115"/>
        <end position="117"/>
    </location>
    <ligand>
        <name>thiamine diphosphate</name>
        <dbReference type="ChEBI" id="CHEBI:58937"/>
    </ligand>
</feature>
<keyword evidence="7 10" id="KW-0784">Thiamine biosynthesis</keyword>
<comment type="pathway">
    <text evidence="1 10">Metabolic intermediate biosynthesis; 1-deoxy-D-xylulose 5-phosphate biosynthesis; 1-deoxy-D-xylulose 5-phosphate from D-glyceraldehyde 3-phosphate and pyruvate: step 1/1.</text>
</comment>
<evidence type="ECO:0000256" key="3">
    <source>
        <dbReference type="ARBA" id="ARBA00011738"/>
    </source>
</evidence>
<comment type="catalytic activity">
    <reaction evidence="10">
        <text>D-glyceraldehyde 3-phosphate + pyruvate + H(+) = 1-deoxy-D-xylulose 5-phosphate + CO2</text>
        <dbReference type="Rhea" id="RHEA:12605"/>
        <dbReference type="ChEBI" id="CHEBI:15361"/>
        <dbReference type="ChEBI" id="CHEBI:15378"/>
        <dbReference type="ChEBI" id="CHEBI:16526"/>
        <dbReference type="ChEBI" id="CHEBI:57792"/>
        <dbReference type="ChEBI" id="CHEBI:59776"/>
        <dbReference type="EC" id="2.2.1.7"/>
    </reaction>
</comment>
<evidence type="ECO:0000256" key="7">
    <source>
        <dbReference type="ARBA" id="ARBA00022977"/>
    </source>
</evidence>
<feature type="binding site" evidence="10">
    <location>
        <position position="175"/>
    </location>
    <ligand>
        <name>thiamine diphosphate</name>
        <dbReference type="ChEBI" id="CHEBI:58937"/>
    </ligand>
</feature>
<dbReference type="HAMAP" id="MF_00315">
    <property type="entry name" value="DXP_synth"/>
    <property type="match status" value="1"/>
</dbReference>
<evidence type="ECO:0000256" key="4">
    <source>
        <dbReference type="ARBA" id="ARBA00022679"/>
    </source>
</evidence>
<evidence type="ECO:0000256" key="2">
    <source>
        <dbReference type="ARBA" id="ARBA00011081"/>
    </source>
</evidence>
<protein>
    <recommendedName>
        <fullName evidence="10">1-deoxy-D-xylulose-5-phosphate synthase</fullName>
        <ecNumber evidence="10">2.2.1.7</ecNumber>
    </recommendedName>
    <alternativeName>
        <fullName evidence="10">1-deoxyxylulose-5-phosphate synthase</fullName>
        <shortName evidence="10">DXP synthase</shortName>
        <shortName evidence="10">DXPS</shortName>
    </alternativeName>
</protein>
<evidence type="ECO:0000313" key="12">
    <source>
        <dbReference type="EMBL" id="MBP1920769.1"/>
    </source>
</evidence>
<dbReference type="InterPro" id="IPR049557">
    <property type="entry name" value="Transketolase_CS"/>
</dbReference>
<sequence>MGILRDRYRNPEDIKELTMDELYQLSDEIRAFLIESVSKTGGHLAPNLGVVELTVALFNVFDLEKDRIIYDVGHQSYVHKMLTHRLDDFARLRKYNGMSGFPKREESRYDAFDTGHSSTSISAGLGYARARDIAGDDYNVISVIGDGALTGGMAFEALNDLGFSKTRMVVVLNDNQMSISRNVGGISTYLSQLRGDNYYEKVKKDIQDTIDRMPMGRTLNTGMMRIKNSVKTMLVPGMLFEDMGLKYLGPVDGHNIKDMSKVLKVARDFNGPVIVHVRTQKGKGYVASEKRPDQFHGIAPFNKQNGEVMSKVKVTYSKVFGEAVTELGRKNGKVCAITAAMPDGTGLSAFKKEFPTRFFDVGIAEQHAATLAAGLAVAGMKPYIGIYSTFLQRAYDQVIHDICIQKLPVVIGIDRAGIVGDDGETHQGILDLSFLSAVPNLTIMAPKSLEELHNMVLWSESFEGPLAIRYPRGGDPVGYNPKALSEFTPGKFEVITEGIDGYIYATGKMVQRAEAVVKELEGRGLRFGIVNACFIKPVDFEMIRKHCEENKAIVTLEDNVVHGGLGSQILEAVNDMGLSAAVIRFGFRDTFVVQGDPESLYKHYGLDTDSIVSKISARLCKGECDE</sequence>
<dbReference type="InterPro" id="IPR009014">
    <property type="entry name" value="Transketo_C/PFOR_II"/>
</dbReference>
<dbReference type="PROSITE" id="PS00801">
    <property type="entry name" value="TRANSKETOLASE_1"/>
    <property type="match status" value="1"/>
</dbReference>
<dbReference type="InterPro" id="IPR029061">
    <property type="entry name" value="THDP-binding"/>
</dbReference>
<evidence type="ECO:0000259" key="11">
    <source>
        <dbReference type="SMART" id="SM00861"/>
    </source>
</evidence>
<dbReference type="InterPro" id="IPR020826">
    <property type="entry name" value="Transketolase_BS"/>
</dbReference>
<accession>A0ABS4G8B2</accession>
<dbReference type="CDD" id="cd07033">
    <property type="entry name" value="TPP_PYR_DXS_TK_like"/>
    <property type="match status" value="1"/>
</dbReference>
<keyword evidence="13" id="KW-1185">Reference proteome</keyword>
<dbReference type="RefSeq" id="WP_209460929.1">
    <property type="nucleotide sequence ID" value="NZ_JAGGKC010000039.1"/>
</dbReference>
<keyword evidence="4 10" id="KW-0808">Transferase</keyword>
<dbReference type="Gene3D" id="3.40.50.970">
    <property type="match status" value="2"/>
</dbReference>
<dbReference type="EMBL" id="JAGGKC010000039">
    <property type="protein sequence ID" value="MBP1920769.1"/>
    <property type="molecule type" value="Genomic_DNA"/>
</dbReference>
<evidence type="ECO:0000256" key="6">
    <source>
        <dbReference type="ARBA" id="ARBA00022842"/>
    </source>
</evidence>
<feature type="binding site" evidence="10">
    <location>
        <position position="74"/>
    </location>
    <ligand>
        <name>thiamine diphosphate</name>
        <dbReference type="ChEBI" id="CHEBI:58937"/>
    </ligand>
</feature>
<gene>
    <name evidence="10" type="primary">dxs</name>
    <name evidence="12" type="ORF">J2Z34_003284</name>
</gene>
<evidence type="ECO:0000256" key="10">
    <source>
        <dbReference type="HAMAP-Rule" id="MF_00315"/>
    </source>
</evidence>
<dbReference type="InterPro" id="IPR005477">
    <property type="entry name" value="Dxylulose-5-P_synthase"/>
</dbReference>
<dbReference type="PANTHER" id="PTHR43322">
    <property type="entry name" value="1-D-DEOXYXYLULOSE 5-PHOSPHATE SYNTHASE-RELATED"/>
    <property type="match status" value="1"/>
</dbReference>
<comment type="subunit">
    <text evidence="3 10">Homodimer.</text>
</comment>
<evidence type="ECO:0000256" key="8">
    <source>
        <dbReference type="ARBA" id="ARBA00023052"/>
    </source>
</evidence>
<keyword evidence="9 10" id="KW-0414">Isoprene biosynthesis</keyword>
<dbReference type="Gene3D" id="3.40.50.920">
    <property type="match status" value="1"/>
</dbReference>
<dbReference type="SMART" id="SM00861">
    <property type="entry name" value="Transket_pyr"/>
    <property type="match status" value="1"/>
</dbReference>
<evidence type="ECO:0000313" key="13">
    <source>
        <dbReference type="Proteomes" id="UP001519271"/>
    </source>
</evidence>
<reference evidence="12 13" key="1">
    <citation type="submission" date="2021-03" db="EMBL/GenBank/DDBJ databases">
        <title>Genomic Encyclopedia of Type Strains, Phase IV (KMG-IV): sequencing the most valuable type-strain genomes for metagenomic binning, comparative biology and taxonomic classification.</title>
        <authorList>
            <person name="Goeker M."/>
        </authorList>
    </citation>
    <scope>NUCLEOTIDE SEQUENCE [LARGE SCALE GENOMIC DNA]</scope>
    <source>
        <strain evidence="12 13">DSM 6139</strain>
    </source>
</reference>
<dbReference type="Pfam" id="PF13292">
    <property type="entry name" value="DXP_synthase_N"/>
    <property type="match status" value="1"/>
</dbReference>
<comment type="caution">
    <text evidence="12">The sequence shown here is derived from an EMBL/GenBank/DDBJ whole genome shotgun (WGS) entry which is preliminary data.</text>
</comment>
<dbReference type="GO" id="GO:0008661">
    <property type="term" value="F:1-deoxy-D-xylulose-5-phosphate synthase activity"/>
    <property type="evidence" value="ECO:0007669"/>
    <property type="project" value="UniProtKB-EC"/>
</dbReference>
<comment type="function">
    <text evidence="10">Catalyzes the acyloin condensation reaction between C atoms 2 and 3 of pyruvate and glyceraldehyde 3-phosphate to yield 1-deoxy-D-xylulose-5-phosphate (DXP).</text>
</comment>
<dbReference type="Proteomes" id="UP001519271">
    <property type="component" value="Unassembled WGS sequence"/>
</dbReference>
<dbReference type="PANTHER" id="PTHR43322:SF5">
    <property type="entry name" value="1-DEOXY-D-XYLULOSE-5-PHOSPHATE SYNTHASE, CHLOROPLASTIC"/>
    <property type="match status" value="1"/>
</dbReference>
<dbReference type="PROSITE" id="PS00802">
    <property type="entry name" value="TRANSKETOLASE_2"/>
    <property type="match status" value="1"/>
</dbReference>
<dbReference type="Pfam" id="PF02780">
    <property type="entry name" value="Transketolase_C"/>
    <property type="match status" value="1"/>
</dbReference>
<dbReference type="SUPFAM" id="SSF52922">
    <property type="entry name" value="TK C-terminal domain-like"/>
    <property type="match status" value="1"/>
</dbReference>
<feature type="binding site" evidence="10">
    <location>
        <position position="146"/>
    </location>
    <ligand>
        <name>Mg(2+)</name>
        <dbReference type="ChEBI" id="CHEBI:18420"/>
    </ligand>
</feature>
<dbReference type="NCBIfam" id="TIGR00204">
    <property type="entry name" value="dxs"/>
    <property type="match status" value="1"/>
</dbReference>
<dbReference type="NCBIfam" id="NF003933">
    <property type="entry name" value="PRK05444.2-2"/>
    <property type="match status" value="1"/>
</dbReference>
<dbReference type="InterPro" id="IPR033248">
    <property type="entry name" value="Transketolase_C"/>
</dbReference>
<evidence type="ECO:0000256" key="9">
    <source>
        <dbReference type="ARBA" id="ARBA00023229"/>
    </source>
</evidence>
<keyword evidence="6 10" id="KW-0460">Magnesium</keyword>
<keyword evidence="8 10" id="KW-0786">Thiamine pyrophosphate</keyword>
<comment type="cofactor">
    <cofactor evidence="10">
        <name>Mg(2+)</name>
        <dbReference type="ChEBI" id="CHEBI:18420"/>
    </cofactor>
    <text evidence="10">Binds 1 Mg(2+) ion per subunit.</text>
</comment>